<dbReference type="InterPro" id="IPR043504">
    <property type="entry name" value="Peptidase_S1_PA_chymotrypsin"/>
</dbReference>
<feature type="signal peptide" evidence="1">
    <location>
        <begin position="1"/>
        <end position="22"/>
    </location>
</feature>
<dbReference type="EMBL" id="CABVLY010000005">
    <property type="protein sequence ID" value="VVU49042.1"/>
    <property type="molecule type" value="Genomic_DNA"/>
</dbReference>
<gene>
    <name evidence="2" type="ORF">BAN20980_01741</name>
</gene>
<dbReference type="InterPro" id="IPR009003">
    <property type="entry name" value="Peptidase_S1_PA"/>
</dbReference>
<dbReference type="SUPFAM" id="SSF50494">
    <property type="entry name" value="Trypsin-like serine proteases"/>
    <property type="match status" value="1"/>
</dbReference>
<keyword evidence="1" id="KW-0732">Signal</keyword>
<evidence type="ECO:0000313" key="3">
    <source>
        <dbReference type="Proteomes" id="UP000494201"/>
    </source>
</evidence>
<dbReference type="Gene3D" id="2.40.10.10">
    <property type="entry name" value="Trypsin-like serine proteases"/>
    <property type="match status" value="2"/>
</dbReference>
<organism evidence="2 3">
    <name type="scientific">Burkholderia anthina</name>
    <dbReference type="NCBI Taxonomy" id="179879"/>
    <lineage>
        <taxon>Bacteria</taxon>
        <taxon>Pseudomonadati</taxon>
        <taxon>Pseudomonadota</taxon>
        <taxon>Betaproteobacteria</taxon>
        <taxon>Burkholderiales</taxon>
        <taxon>Burkholderiaceae</taxon>
        <taxon>Burkholderia</taxon>
        <taxon>Burkholderia cepacia complex</taxon>
    </lineage>
</organism>
<name>A0A6P2G5P1_9BURK</name>
<evidence type="ECO:0000256" key="1">
    <source>
        <dbReference type="SAM" id="SignalP"/>
    </source>
</evidence>
<evidence type="ECO:0000313" key="2">
    <source>
        <dbReference type="EMBL" id="VVU49042.1"/>
    </source>
</evidence>
<proteinExistence type="predicted"/>
<sequence>MQCVAAVLGLTIALLLAPTAQADPAAQPTPLAIRPQPDARTLDVNATGIFINDAGDVLTARHAVAGCGSLFVIKDARVARARVRVVSPERDLAVVGSTLRPLLVAAFARTPPGGGAQPVFAAGYDALRKMPDRATAVVNGLTRPGARADALTLMLAATNGASGAAVLDQAGRVIGVVTDRAEVATGDSRAVATRTDVARYVIAVPVEPVKAFLAANGVRYDETDAPQLEPLQPHAARAATLEVGILCGE</sequence>
<dbReference type="Proteomes" id="UP000494201">
    <property type="component" value="Unassembled WGS sequence"/>
</dbReference>
<accession>A0A6P2G5P1</accession>
<feature type="chain" id="PRO_5026672544" description="Serine protease" evidence="1">
    <location>
        <begin position="23"/>
        <end position="249"/>
    </location>
</feature>
<evidence type="ECO:0008006" key="4">
    <source>
        <dbReference type="Google" id="ProtNLM"/>
    </source>
</evidence>
<dbReference type="AlphaFoldDB" id="A0A6P2G5P1"/>
<reference evidence="2 3" key="1">
    <citation type="submission" date="2019-09" db="EMBL/GenBank/DDBJ databases">
        <authorList>
            <person name="Depoorter E."/>
        </authorList>
    </citation>
    <scope>NUCLEOTIDE SEQUENCE [LARGE SCALE GENOMIC DNA]</scope>
    <source>
        <strain evidence="2">LMG 20980</strain>
    </source>
</reference>
<dbReference type="Pfam" id="PF13365">
    <property type="entry name" value="Trypsin_2"/>
    <property type="match status" value="1"/>
</dbReference>
<protein>
    <recommendedName>
        <fullName evidence="4">Serine protease</fullName>
    </recommendedName>
</protein>